<name>A0AAW0KXG9_QUESU</name>
<evidence type="ECO:0000313" key="11">
    <source>
        <dbReference type="EMBL" id="KAK7843013.1"/>
    </source>
</evidence>
<organism evidence="11 12">
    <name type="scientific">Quercus suber</name>
    <name type="common">Cork oak</name>
    <dbReference type="NCBI Taxonomy" id="58331"/>
    <lineage>
        <taxon>Eukaryota</taxon>
        <taxon>Viridiplantae</taxon>
        <taxon>Streptophyta</taxon>
        <taxon>Embryophyta</taxon>
        <taxon>Tracheophyta</taxon>
        <taxon>Spermatophyta</taxon>
        <taxon>Magnoliopsida</taxon>
        <taxon>eudicotyledons</taxon>
        <taxon>Gunneridae</taxon>
        <taxon>Pentapetalae</taxon>
        <taxon>rosids</taxon>
        <taxon>fabids</taxon>
        <taxon>Fagales</taxon>
        <taxon>Fagaceae</taxon>
        <taxon>Quercus</taxon>
    </lineage>
</organism>
<evidence type="ECO:0000313" key="12">
    <source>
        <dbReference type="Proteomes" id="UP000237347"/>
    </source>
</evidence>
<comment type="function">
    <text evidence="10">Critical mediator, in cooperation with CASP4, of endoplasmic reticulum-stress induced apoptosis. Required or the activation of CASP4 following endoplasmic reticulum stress.</text>
</comment>
<comment type="subunit">
    <text evidence="3">Constitutively interacts with CASP4; required for the localization of procaspase 4 to the ER.</text>
</comment>
<evidence type="ECO:0000256" key="8">
    <source>
        <dbReference type="ARBA" id="ARBA00023136"/>
    </source>
</evidence>
<dbReference type="InterPro" id="IPR019308">
    <property type="entry name" value="TMEM214"/>
</dbReference>
<evidence type="ECO:0000256" key="10">
    <source>
        <dbReference type="ARBA" id="ARBA00024938"/>
    </source>
</evidence>
<gene>
    <name evidence="11" type="ORF">CFP56_013155</name>
</gene>
<comment type="similarity">
    <text evidence="2">Belongs to the TMEM214 family.</text>
</comment>
<dbReference type="PANTHER" id="PTHR13448">
    <property type="entry name" value="TRANSMEMBRANE PROTEIN 214"/>
    <property type="match status" value="1"/>
</dbReference>
<evidence type="ECO:0000256" key="7">
    <source>
        <dbReference type="ARBA" id="ARBA00022989"/>
    </source>
</evidence>
<dbReference type="Proteomes" id="UP000237347">
    <property type="component" value="Unassembled WGS sequence"/>
</dbReference>
<protein>
    <submittedName>
        <fullName evidence="11">Transmembrane protein 214-a</fullName>
    </submittedName>
</protein>
<evidence type="ECO:0000256" key="9">
    <source>
        <dbReference type="ARBA" id="ARBA00023180"/>
    </source>
</evidence>
<comment type="subcellular location">
    <subcellularLocation>
        <location evidence="1">Endoplasmic reticulum membrane</location>
        <topology evidence="1">Multi-pass membrane protein</topology>
    </subcellularLocation>
</comment>
<reference evidence="11 12" key="1">
    <citation type="journal article" date="2018" name="Sci. Data">
        <title>The draft genome sequence of cork oak.</title>
        <authorList>
            <person name="Ramos A.M."/>
            <person name="Usie A."/>
            <person name="Barbosa P."/>
            <person name="Barros P.M."/>
            <person name="Capote T."/>
            <person name="Chaves I."/>
            <person name="Simoes F."/>
            <person name="Abreu I."/>
            <person name="Carrasquinho I."/>
            <person name="Faro C."/>
            <person name="Guimaraes J.B."/>
            <person name="Mendonca D."/>
            <person name="Nobrega F."/>
            <person name="Rodrigues L."/>
            <person name="Saibo N.J.M."/>
            <person name="Varela M.C."/>
            <person name="Egas C."/>
            <person name="Matos J."/>
            <person name="Miguel C.M."/>
            <person name="Oliveira M.M."/>
            <person name="Ricardo C.P."/>
            <person name="Goncalves S."/>
        </authorList>
    </citation>
    <scope>NUCLEOTIDE SEQUENCE [LARGE SCALE GENOMIC DNA]</scope>
    <source>
        <strain evidence="12">cv. HL8</strain>
    </source>
</reference>
<proteinExistence type="inferred from homology"/>
<keyword evidence="6" id="KW-0256">Endoplasmic reticulum</keyword>
<feature type="non-terminal residue" evidence="11">
    <location>
        <position position="1"/>
    </location>
</feature>
<accession>A0AAW0KXG9</accession>
<dbReference type="GO" id="GO:0005789">
    <property type="term" value="C:endoplasmic reticulum membrane"/>
    <property type="evidence" value="ECO:0007669"/>
    <property type="project" value="UniProtKB-SubCell"/>
</dbReference>
<keyword evidence="4 11" id="KW-0812">Transmembrane</keyword>
<evidence type="ECO:0000256" key="3">
    <source>
        <dbReference type="ARBA" id="ARBA00011720"/>
    </source>
</evidence>
<evidence type="ECO:0000256" key="2">
    <source>
        <dbReference type="ARBA" id="ARBA00007984"/>
    </source>
</evidence>
<keyword evidence="9" id="KW-0325">Glycoprotein</keyword>
<comment type="caution">
    <text evidence="11">The sequence shown here is derived from an EMBL/GenBank/DDBJ whole genome shotgun (WGS) entry which is preliminary data.</text>
</comment>
<evidence type="ECO:0000256" key="6">
    <source>
        <dbReference type="ARBA" id="ARBA00022824"/>
    </source>
</evidence>
<keyword evidence="8" id="KW-0472">Membrane</keyword>
<evidence type="ECO:0000256" key="4">
    <source>
        <dbReference type="ARBA" id="ARBA00022692"/>
    </source>
</evidence>
<keyword evidence="5" id="KW-0053">Apoptosis</keyword>
<dbReference type="AlphaFoldDB" id="A0AAW0KXG9"/>
<keyword evidence="7" id="KW-1133">Transmembrane helix</keyword>
<dbReference type="PANTHER" id="PTHR13448:SF0">
    <property type="entry name" value="TRANSMEMBRANE PROTEIN 214"/>
    <property type="match status" value="1"/>
</dbReference>
<dbReference type="EMBL" id="PKMF04000211">
    <property type="protein sequence ID" value="KAK7843013.1"/>
    <property type="molecule type" value="Genomic_DNA"/>
</dbReference>
<dbReference type="Pfam" id="PF10151">
    <property type="entry name" value="TMEM214"/>
    <property type="match status" value="1"/>
</dbReference>
<keyword evidence="12" id="KW-1185">Reference proteome</keyword>
<evidence type="ECO:0000256" key="1">
    <source>
        <dbReference type="ARBA" id="ARBA00004477"/>
    </source>
</evidence>
<dbReference type="GO" id="GO:0005794">
    <property type="term" value="C:Golgi apparatus"/>
    <property type="evidence" value="ECO:0007669"/>
    <property type="project" value="TreeGrafter"/>
</dbReference>
<sequence length="320" mass="35869">VAMFVVLAMALRRKPDVLISLLPIIKESPKYQGQDKLPVTVWVIAQASQGDIVVGLYMWVYFLLPILGSKSGCNPRSRDLILQLVERILSSPKARTILLNGAVRKGERVVPPLSLELLMRLTFPASSARLKATDRFEAVYPTLKEVALAGSPGSKAMRQVAQQILEITLKAAGEGIPELSREAGDIFIWCLTHNPECYKQWDVLYLDNLEASVVILRKLSEEWKERSAKHPIWDTLRETLQSFKQKNEKVLAKGDAATHHELLKDADKYCKVILRQLSQGHGCMKSMVFVSVVLAVGAAIMSQSLESWDYKKLSEMLNFP</sequence>
<evidence type="ECO:0000256" key="5">
    <source>
        <dbReference type="ARBA" id="ARBA00022703"/>
    </source>
</evidence>